<gene>
    <name evidence="4" type="ORF">PV08_04206</name>
</gene>
<proteinExistence type="inferred from homology"/>
<feature type="domain" description="Isochorismatase-like" evidence="3">
    <location>
        <begin position="16"/>
        <end position="227"/>
    </location>
</feature>
<dbReference type="GeneID" id="27331289"/>
<keyword evidence="2" id="KW-0378">Hydrolase</keyword>
<dbReference type="VEuPathDB" id="FungiDB:PV08_04206"/>
<dbReference type="InterPro" id="IPR050272">
    <property type="entry name" value="Isochorismatase-like_hydrls"/>
</dbReference>
<protein>
    <recommendedName>
        <fullName evidence="3">Isochorismatase-like domain-containing protein</fullName>
    </recommendedName>
</protein>
<reference evidence="4 5" key="1">
    <citation type="submission" date="2015-01" db="EMBL/GenBank/DDBJ databases">
        <title>The Genome Sequence of Exophiala spinifera CBS89968.</title>
        <authorList>
            <consortium name="The Broad Institute Genomics Platform"/>
            <person name="Cuomo C."/>
            <person name="de Hoog S."/>
            <person name="Gorbushina A."/>
            <person name="Stielow B."/>
            <person name="Teixiera M."/>
            <person name="Abouelleil A."/>
            <person name="Chapman S.B."/>
            <person name="Priest M."/>
            <person name="Young S.K."/>
            <person name="Wortman J."/>
            <person name="Nusbaum C."/>
            <person name="Birren B."/>
        </authorList>
    </citation>
    <scope>NUCLEOTIDE SEQUENCE [LARGE SCALE GENOMIC DNA]</scope>
    <source>
        <strain evidence="4 5">CBS 89968</strain>
    </source>
</reference>
<sequence length="243" mass="26796">MAPSSPSWRRVDATNTALLLSDVQTQLLAHMPEDEQTRYLGTLQELLDSFRTNISTARDQSQSQHGSAAENHHDGGPCIVHHVVVMDYATMNLSPTNKLNNWALKRLKAAGPNRGAAVAPTDSAATIPLTLHPPNGWNMDEFVLTKQAPSCFMSSSLLKILQARNIKHVVLLGLTTEGSILSSVRHGSDLDFHIIVPREGVWCDDRELEKVVLEKLVPRFADVCAMQDVKELMAANEDRKTAK</sequence>
<dbReference type="Pfam" id="PF00857">
    <property type="entry name" value="Isochorismatase"/>
    <property type="match status" value="1"/>
</dbReference>
<accession>A0A0D2BEM4</accession>
<dbReference type="AlphaFoldDB" id="A0A0D2BEM4"/>
<comment type="similarity">
    <text evidence="1">Belongs to the isochorismatase family.</text>
</comment>
<dbReference type="SUPFAM" id="SSF52499">
    <property type="entry name" value="Isochorismatase-like hydrolases"/>
    <property type="match status" value="1"/>
</dbReference>
<dbReference type="GO" id="GO:0016787">
    <property type="term" value="F:hydrolase activity"/>
    <property type="evidence" value="ECO:0007669"/>
    <property type="project" value="UniProtKB-KW"/>
</dbReference>
<dbReference type="EMBL" id="KN847494">
    <property type="protein sequence ID" value="KIW17015.1"/>
    <property type="molecule type" value="Genomic_DNA"/>
</dbReference>
<dbReference type="Proteomes" id="UP000053328">
    <property type="component" value="Unassembled WGS sequence"/>
</dbReference>
<evidence type="ECO:0000256" key="2">
    <source>
        <dbReference type="ARBA" id="ARBA00022801"/>
    </source>
</evidence>
<dbReference type="InterPro" id="IPR036380">
    <property type="entry name" value="Isochorismatase-like_sf"/>
</dbReference>
<dbReference type="PANTHER" id="PTHR43540">
    <property type="entry name" value="PEROXYUREIDOACRYLATE/UREIDOACRYLATE AMIDOHYDROLASE-RELATED"/>
    <property type="match status" value="1"/>
</dbReference>
<evidence type="ECO:0000313" key="4">
    <source>
        <dbReference type="EMBL" id="KIW17015.1"/>
    </source>
</evidence>
<organism evidence="4 5">
    <name type="scientific">Exophiala spinifera</name>
    <dbReference type="NCBI Taxonomy" id="91928"/>
    <lineage>
        <taxon>Eukaryota</taxon>
        <taxon>Fungi</taxon>
        <taxon>Dikarya</taxon>
        <taxon>Ascomycota</taxon>
        <taxon>Pezizomycotina</taxon>
        <taxon>Eurotiomycetes</taxon>
        <taxon>Chaetothyriomycetidae</taxon>
        <taxon>Chaetothyriales</taxon>
        <taxon>Herpotrichiellaceae</taxon>
        <taxon>Exophiala</taxon>
    </lineage>
</organism>
<dbReference type="Gene3D" id="3.40.50.850">
    <property type="entry name" value="Isochorismatase-like"/>
    <property type="match status" value="1"/>
</dbReference>
<dbReference type="RefSeq" id="XP_016237231.1">
    <property type="nucleotide sequence ID" value="XM_016378554.1"/>
</dbReference>
<keyword evidence="5" id="KW-1185">Reference proteome</keyword>
<dbReference type="InterPro" id="IPR000868">
    <property type="entry name" value="Isochorismatase-like_dom"/>
</dbReference>
<dbReference type="OrthoDB" id="1739143at2759"/>
<dbReference type="HOGENOM" id="CLU_1214908_0_0_1"/>
<name>A0A0D2BEM4_9EURO</name>
<evidence type="ECO:0000259" key="3">
    <source>
        <dbReference type="Pfam" id="PF00857"/>
    </source>
</evidence>
<evidence type="ECO:0000256" key="1">
    <source>
        <dbReference type="ARBA" id="ARBA00006336"/>
    </source>
</evidence>
<evidence type="ECO:0000313" key="5">
    <source>
        <dbReference type="Proteomes" id="UP000053328"/>
    </source>
</evidence>